<evidence type="ECO:0000313" key="1">
    <source>
        <dbReference type="EMBL" id="JAH94398.1"/>
    </source>
</evidence>
<name>A0A0E9WY82_ANGAN</name>
<protein>
    <submittedName>
        <fullName evidence="1">Uncharacterized protein</fullName>
    </submittedName>
</protein>
<reference evidence="1" key="1">
    <citation type="submission" date="2014-11" db="EMBL/GenBank/DDBJ databases">
        <authorList>
            <person name="Amaro Gonzalez C."/>
        </authorList>
    </citation>
    <scope>NUCLEOTIDE SEQUENCE</scope>
</reference>
<accession>A0A0E9WY82</accession>
<proteinExistence type="predicted"/>
<dbReference type="EMBL" id="GBXM01014179">
    <property type="protein sequence ID" value="JAH94398.1"/>
    <property type="molecule type" value="Transcribed_RNA"/>
</dbReference>
<reference evidence="1" key="2">
    <citation type="journal article" date="2015" name="Fish Shellfish Immunol.">
        <title>Early steps in the European eel (Anguilla anguilla)-Vibrio vulnificus interaction in the gills: Role of the RtxA13 toxin.</title>
        <authorList>
            <person name="Callol A."/>
            <person name="Pajuelo D."/>
            <person name="Ebbesson L."/>
            <person name="Teles M."/>
            <person name="MacKenzie S."/>
            <person name="Amaro C."/>
        </authorList>
    </citation>
    <scope>NUCLEOTIDE SEQUENCE</scope>
</reference>
<organism evidence="1">
    <name type="scientific">Anguilla anguilla</name>
    <name type="common">European freshwater eel</name>
    <name type="synonym">Muraena anguilla</name>
    <dbReference type="NCBI Taxonomy" id="7936"/>
    <lineage>
        <taxon>Eukaryota</taxon>
        <taxon>Metazoa</taxon>
        <taxon>Chordata</taxon>
        <taxon>Craniata</taxon>
        <taxon>Vertebrata</taxon>
        <taxon>Euteleostomi</taxon>
        <taxon>Actinopterygii</taxon>
        <taxon>Neopterygii</taxon>
        <taxon>Teleostei</taxon>
        <taxon>Anguilliformes</taxon>
        <taxon>Anguillidae</taxon>
        <taxon>Anguilla</taxon>
    </lineage>
</organism>
<sequence>MGRLKKTAIKTMKYVKYSVKVILPFRKSNFLMGDNDVDNNDEETAALRCISVQNSQKKSITFKSVFIVPHITPAQWWFSNFTLSTEVFLCKWVVHHSLTESLWDYLSSDYSPALRAQVHCSEKGTVHHVSFMYKCTGKVC</sequence>
<dbReference type="AlphaFoldDB" id="A0A0E9WY82"/>